<feature type="region of interest" description="Disordered" evidence="3">
    <location>
        <begin position="1"/>
        <end position="30"/>
    </location>
</feature>
<comment type="caution">
    <text evidence="4">The sequence shown here is derived from an EMBL/GenBank/DDBJ whole genome shotgun (WGS) entry which is preliminary data.</text>
</comment>
<evidence type="ECO:0000313" key="5">
    <source>
        <dbReference type="Proteomes" id="UP001443914"/>
    </source>
</evidence>
<keyword evidence="5" id="KW-1185">Reference proteome</keyword>
<keyword evidence="2" id="KW-0131">Cell cycle</keyword>
<gene>
    <name evidence="4" type="ORF">RND81_04G165800</name>
</gene>
<evidence type="ECO:0000313" key="4">
    <source>
        <dbReference type="EMBL" id="KAK9734829.1"/>
    </source>
</evidence>
<feature type="compositionally biased region" description="Basic and acidic residues" evidence="3">
    <location>
        <begin position="1"/>
        <end position="19"/>
    </location>
</feature>
<dbReference type="EMBL" id="JBDFQZ010000004">
    <property type="protein sequence ID" value="KAK9734829.1"/>
    <property type="molecule type" value="Genomic_DNA"/>
</dbReference>
<protein>
    <submittedName>
        <fullName evidence="4">Uncharacterized protein</fullName>
    </submittedName>
</protein>
<dbReference type="GO" id="GO:0004860">
    <property type="term" value="F:protein kinase inhibitor activity"/>
    <property type="evidence" value="ECO:0007669"/>
    <property type="project" value="UniProtKB-KW"/>
</dbReference>
<dbReference type="Proteomes" id="UP001443914">
    <property type="component" value="Unassembled WGS sequence"/>
</dbReference>
<dbReference type="AlphaFoldDB" id="A0AAW1LID3"/>
<proteinExistence type="predicted"/>
<name>A0AAW1LID3_SAPOF</name>
<evidence type="ECO:0000256" key="2">
    <source>
        <dbReference type="ARBA" id="ARBA00023306"/>
    </source>
</evidence>
<feature type="region of interest" description="Disordered" evidence="3">
    <location>
        <begin position="55"/>
        <end position="76"/>
    </location>
</feature>
<keyword evidence="1" id="KW-0649">Protein kinase inhibitor</keyword>
<feature type="compositionally biased region" description="Basic residues" evidence="3">
    <location>
        <begin position="67"/>
        <end position="76"/>
    </location>
</feature>
<evidence type="ECO:0000256" key="3">
    <source>
        <dbReference type="SAM" id="MobiDB-lite"/>
    </source>
</evidence>
<accession>A0AAW1LID3</accession>
<dbReference type="GO" id="GO:0032875">
    <property type="term" value="P:regulation of DNA endoreduplication"/>
    <property type="evidence" value="ECO:0007669"/>
    <property type="project" value="InterPro"/>
</dbReference>
<evidence type="ECO:0000256" key="1">
    <source>
        <dbReference type="ARBA" id="ARBA00023013"/>
    </source>
</evidence>
<dbReference type="InterPro" id="IPR040389">
    <property type="entry name" value="SMR"/>
</dbReference>
<dbReference type="PANTHER" id="PTHR33142">
    <property type="entry name" value="CYCLIN-DEPENDENT PROTEIN KINASE INHIBITOR SMR13"/>
    <property type="match status" value="1"/>
</dbReference>
<feature type="compositionally biased region" description="Low complexity" evidence="3">
    <location>
        <begin position="117"/>
        <end position="139"/>
    </location>
</feature>
<organism evidence="4 5">
    <name type="scientific">Saponaria officinalis</name>
    <name type="common">Common soapwort</name>
    <name type="synonym">Lychnis saponaria</name>
    <dbReference type="NCBI Taxonomy" id="3572"/>
    <lineage>
        <taxon>Eukaryota</taxon>
        <taxon>Viridiplantae</taxon>
        <taxon>Streptophyta</taxon>
        <taxon>Embryophyta</taxon>
        <taxon>Tracheophyta</taxon>
        <taxon>Spermatophyta</taxon>
        <taxon>Magnoliopsida</taxon>
        <taxon>eudicotyledons</taxon>
        <taxon>Gunneridae</taxon>
        <taxon>Pentapetalae</taxon>
        <taxon>Caryophyllales</taxon>
        <taxon>Caryophyllaceae</taxon>
        <taxon>Caryophylleae</taxon>
        <taxon>Saponaria</taxon>
    </lineage>
</organism>
<feature type="region of interest" description="Disordered" evidence="3">
    <location>
        <begin position="117"/>
        <end position="143"/>
    </location>
</feature>
<dbReference type="PANTHER" id="PTHR33142:SF8">
    <property type="entry name" value="CYCLIN-DEPENDENT PROTEIN KINASE INHIBITOR SMR9"/>
    <property type="match status" value="1"/>
</dbReference>
<sequence>MGLNHQDEEFLRNNNHNDDYDNNNNNNNNNKVEIIIDDEDDGFKTPTSLETKIKVNYSCPPPAPMKPKSKPMKRRRLGNNKPMLRFLQVSHEDFGLLFHPRSLLLCKDNNNFSGSFDNNSNSNSNSSSNNNHNNVSSSSDTKISHKANNFTTLMSFR</sequence>
<reference evidence="4" key="1">
    <citation type="submission" date="2024-03" db="EMBL/GenBank/DDBJ databases">
        <title>WGS assembly of Saponaria officinalis var. Norfolk2.</title>
        <authorList>
            <person name="Jenkins J."/>
            <person name="Shu S."/>
            <person name="Grimwood J."/>
            <person name="Barry K."/>
            <person name="Goodstein D."/>
            <person name="Schmutz J."/>
            <person name="Leebens-Mack J."/>
            <person name="Osbourn A."/>
        </authorList>
    </citation>
    <scope>NUCLEOTIDE SEQUENCE [LARGE SCALE GENOMIC DNA]</scope>
    <source>
        <strain evidence="4">JIC</strain>
    </source>
</reference>